<dbReference type="CDD" id="cd24098">
    <property type="entry name" value="ASKHA_NBD_TobZ_N"/>
    <property type="match status" value="1"/>
</dbReference>
<dbReference type="InterPro" id="IPR003696">
    <property type="entry name" value="Carbtransf_dom"/>
</dbReference>
<feature type="domain" description="Carbamoyltransferase" evidence="2">
    <location>
        <begin position="103"/>
        <end position="339"/>
    </location>
</feature>
<dbReference type="RefSeq" id="WP_141643458.1">
    <property type="nucleotide sequence ID" value="NZ_VIFM01000057.1"/>
</dbReference>
<dbReference type="OrthoDB" id="9780777at2"/>
<name>A0A540X0S2_9BACT</name>
<feature type="domain" description="Carbamoyltransferase C-terminal" evidence="3">
    <location>
        <begin position="392"/>
        <end position="565"/>
    </location>
</feature>
<protein>
    <submittedName>
        <fullName evidence="4">Carbamoyltransferase</fullName>
    </submittedName>
</protein>
<dbReference type="InterPro" id="IPR051338">
    <property type="entry name" value="NodU/CmcH_Carbamoyltrnsfr"/>
</dbReference>
<dbReference type="Gene3D" id="3.90.870.20">
    <property type="entry name" value="Carbamoyltransferase, C-terminal domain"/>
    <property type="match status" value="1"/>
</dbReference>
<comment type="caution">
    <text evidence="4">The sequence shown here is derived from an EMBL/GenBank/DDBJ whole genome shotgun (WGS) entry which is preliminary data.</text>
</comment>
<dbReference type="InterPro" id="IPR031730">
    <property type="entry name" value="Carbam_trans_C"/>
</dbReference>
<evidence type="ECO:0000256" key="1">
    <source>
        <dbReference type="ARBA" id="ARBA00006129"/>
    </source>
</evidence>
<evidence type="ECO:0000259" key="3">
    <source>
        <dbReference type="Pfam" id="PF16861"/>
    </source>
</evidence>
<dbReference type="Pfam" id="PF16861">
    <property type="entry name" value="Carbam_trans_C"/>
    <property type="match status" value="1"/>
</dbReference>
<organism evidence="4 5">
    <name type="scientific">Myxococcus llanfairpwllgwyngyllgogerychwyrndrobwllllantysiliogogogochensis</name>
    <dbReference type="NCBI Taxonomy" id="2590453"/>
    <lineage>
        <taxon>Bacteria</taxon>
        <taxon>Pseudomonadati</taxon>
        <taxon>Myxococcota</taxon>
        <taxon>Myxococcia</taxon>
        <taxon>Myxococcales</taxon>
        <taxon>Cystobacterineae</taxon>
        <taxon>Myxococcaceae</taxon>
        <taxon>Myxococcus</taxon>
    </lineage>
</organism>
<dbReference type="EMBL" id="VIFM01000057">
    <property type="protein sequence ID" value="TQF14835.1"/>
    <property type="molecule type" value="Genomic_DNA"/>
</dbReference>
<dbReference type="InterPro" id="IPR038152">
    <property type="entry name" value="Carbam_trans_C_sf"/>
</dbReference>
<accession>A0A540X0S2</accession>
<sequence length="706" mass="76803">MSGHSAPWVLGIGASNHNGAACLLRGDELVVAIQEERLLRRKRAWIPGGLASLSVRYCLEHAGIQPEDLSLVACCSLMGPRGPLFDVRANPDLALARTGVPTLTLSHHLGHAVGAFATSGFDEALVLVADGFGSNVQDLSETELAAVVSERRGEETLSVYRASRDGFVPLEKHLGTFLEVTASAELERFQGMPRFGSLGGLYSAVGRQLFSDVLEGPGKVMGLAPYGVPDIPITDFFTIVDGRFVFSDAVPRRFPHNERWPARQEEYRNLAASAQAALEAGLLQIVRRLRASTSCERLCYAGGVALNSVANERLFTEAGFRDVYVMPAAEDSGTALGAAYHGLWHLTGRKSTRRLQQDSVGRTYPSAWVDRAIQATPAVVSRRLPSVVPAVADLLVEGKMLGWFQGGSELGPRALGQRSILCDPRPGDMKDVLNSRVKFREAFRPFAPAILAEHAREWFDLDDTASDDSPFMLRVWRFREAQRHRVPAVAHVNGTGRVQTVRAEHIPLLHALLTAFHARTGVPILLNTSFNVAGEPIVETPEDALWCLLSTGLDGCVLGEHLVLKQAAYASLLDLELLVLGERLAPEPSGFTGETDLRHLLKEPLGFALDAEGRALEDARQMTGGWRHCGAFRVRTPWGTVLQLVSLTLLELVTKVEPGMTGWKLLERASREDSTLDEARLLRMLGSLRRASILGFGPRLAPGTGA</sequence>
<keyword evidence="5" id="KW-1185">Reference proteome</keyword>
<dbReference type="InterPro" id="IPR043129">
    <property type="entry name" value="ATPase_NBD"/>
</dbReference>
<dbReference type="Proteomes" id="UP000315369">
    <property type="component" value="Unassembled WGS sequence"/>
</dbReference>
<evidence type="ECO:0000313" key="5">
    <source>
        <dbReference type="Proteomes" id="UP000315369"/>
    </source>
</evidence>
<dbReference type="Gene3D" id="3.30.420.40">
    <property type="match status" value="2"/>
</dbReference>
<dbReference type="AlphaFoldDB" id="A0A540X0S2"/>
<comment type="similarity">
    <text evidence="1">Belongs to the NodU/CmcH family.</text>
</comment>
<proteinExistence type="inferred from homology"/>
<gene>
    <name evidence="4" type="ORF">FJV41_16545</name>
</gene>
<evidence type="ECO:0000259" key="2">
    <source>
        <dbReference type="Pfam" id="PF02543"/>
    </source>
</evidence>
<evidence type="ECO:0000313" key="4">
    <source>
        <dbReference type="EMBL" id="TQF14835.1"/>
    </source>
</evidence>
<dbReference type="PANTHER" id="PTHR34847:SF1">
    <property type="entry name" value="NODULATION PROTEIN U"/>
    <property type="match status" value="1"/>
</dbReference>
<dbReference type="Pfam" id="PF02543">
    <property type="entry name" value="Carbam_trans_N"/>
    <property type="match status" value="1"/>
</dbReference>
<dbReference type="SUPFAM" id="SSF53067">
    <property type="entry name" value="Actin-like ATPase domain"/>
    <property type="match status" value="1"/>
</dbReference>
<dbReference type="GO" id="GO:0016740">
    <property type="term" value="F:transferase activity"/>
    <property type="evidence" value="ECO:0007669"/>
    <property type="project" value="UniProtKB-KW"/>
</dbReference>
<reference evidence="4 5" key="1">
    <citation type="submission" date="2019-06" db="EMBL/GenBank/DDBJ databases">
        <authorList>
            <person name="Livingstone P."/>
            <person name="Whitworth D."/>
        </authorList>
    </citation>
    <scope>NUCLEOTIDE SEQUENCE [LARGE SCALE GENOMIC DNA]</scope>
    <source>
        <strain evidence="4 5">AM401</strain>
    </source>
</reference>
<keyword evidence="4" id="KW-0808">Transferase</keyword>
<dbReference type="PANTHER" id="PTHR34847">
    <property type="entry name" value="NODULATION PROTEIN U"/>
    <property type="match status" value="1"/>
</dbReference>